<keyword evidence="1" id="KW-0732">Signal</keyword>
<organism evidence="2 3">
    <name type="scientific">Halioxenophilus aromaticivorans</name>
    <dbReference type="NCBI Taxonomy" id="1306992"/>
    <lineage>
        <taxon>Bacteria</taxon>
        <taxon>Pseudomonadati</taxon>
        <taxon>Pseudomonadota</taxon>
        <taxon>Gammaproteobacteria</taxon>
        <taxon>Alteromonadales</taxon>
        <taxon>Alteromonadaceae</taxon>
        <taxon>Halioxenophilus</taxon>
    </lineage>
</organism>
<evidence type="ECO:0000313" key="3">
    <source>
        <dbReference type="Proteomes" id="UP001409585"/>
    </source>
</evidence>
<evidence type="ECO:0000313" key="2">
    <source>
        <dbReference type="EMBL" id="GAA4947050.1"/>
    </source>
</evidence>
<sequence length="189" mass="20870">MTTMNKSLLAATFGLLTTGTAIAGPLYSPDLVSDGNRWEITGYYDNAPGHIQAATQGICFYPDGISGTHQQYIWISDTFPDWNGRAVQEGDQIFMYGDFGEDKGHDSMTWEIVTSSPKNSGAGHWHEWLEDSNFGVTVGFGNSSFQRVGRCQIKSPDEALKVYQNIDYPRDETGNKITLPAGNRKGLDF</sequence>
<feature type="signal peptide" evidence="1">
    <location>
        <begin position="1"/>
        <end position="23"/>
    </location>
</feature>
<comment type="caution">
    <text evidence="2">The sequence shown here is derived from an EMBL/GenBank/DDBJ whole genome shotgun (WGS) entry which is preliminary data.</text>
</comment>
<dbReference type="Proteomes" id="UP001409585">
    <property type="component" value="Unassembled WGS sequence"/>
</dbReference>
<feature type="chain" id="PRO_5043360291" evidence="1">
    <location>
        <begin position="24"/>
        <end position="189"/>
    </location>
</feature>
<protein>
    <submittedName>
        <fullName evidence="2">Uncharacterized protein</fullName>
    </submittedName>
</protein>
<gene>
    <name evidence="2" type="ORF">GCM10025791_28160</name>
</gene>
<dbReference type="AlphaFoldDB" id="A0AAV3U4D9"/>
<evidence type="ECO:0000256" key="1">
    <source>
        <dbReference type="SAM" id="SignalP"/>
    </source>
</evidence>
<name>A0AAV3U4D9_9ALTE</name>
<accession>A0AAV3U4D9</accession>
<reference evidence="3" key="1">
    <citation type="journal article" date="2019" name="Int. J. Syst. Evol. Microbiol.">
        <title>The Global Catalogue of Microorganisms (GCM) 10K type strain sequencing project: providing services to taxonomists for standard genome sequencing and annotation.</title>
        <authorList>
            <consortium name="The Broad Institute Genomics Platform"/>
            <consortium name="The Broad Institute Genome Sequencing Center for Infectious Disease"/>
            <person name="Wu L."/>
            <person name="Ma J."/>
        </authorList>
    </citation>
    <scope>NUCLEOTIDE SEQUENCE [LARGE SCALE GENOMIC DNA]</scope>
    <source>
        <strain evidence="3">JCM 19134</strain>
    </source>
</reference>
<proteinExistence type="predicted"/>
<dbReference type="RefSeq" id="WP_345423398.1">
    <property type="nucleotide sequence ID" value="NZ_AP031496.1"/>
</dbReference>
<dbReference type="EMBL" id="BAABLX010000026">
    <property type="protein sequence ID" value="GAA4947050.1"/>
    <property type="molecule type" value="Genomic_DNA"/>
</dbReference>
<keyword evidence="3" id="KW-1185">Reference proteome</keyword>